<reference evidence="1 2" key="1">
    <citation type="journal article" date="2019" name="Commun. Biol.">
        <title>The bagworm genome reveals a unique fibroin gene that provides high tensile strength.</title>
        <authorList>
            <person name="Kono N."/>
            <person name="Nakamura H."/>
            <person name="Ohtoshi R."/>
            <person name="Tomita M."/>
            <person name="Numata K."/>
            <person name="Arakawa K."/>
        </authorList>
    </citation>
    <scope>NUCLEOTIDE SEQUENCE [LARGE SCALE GENOMIC DNA]</scope>
</reference>
<accession>A0A4C1XWV2</accession>
<dbReference type="EMBL" id="BGZK01000965">
    <property type="protein sequence ID" value="GBP66729.1"/>
    <property type="molecule type" value="Genomic_DNA"/>
</dbReference>
<evidence type="ECO:0000313" key="1">
    <source>
        <dbReference type="EMBL" id="GBP66729.1"/>
    </source>
</evidence>
<protein>
    <submittedName>
        <fullName evidence="1">Uncharacterized protein</fullName>
    </submittedName>
</protein>
<dbReference type="AlphaFoldDB" id="A0A4C1XWV2"/>
<evidence type="ECO:0000313" key="2">
    <source>
        <dbReference type="Proteomes" id="UP000299102"/>
    </source>
</evidence>
<comment type="caution">
    <text evidence="1">The sequence shown here is derived from an EMBL/GenBank/DDBJ whole genome shotgun (WGS) entry which is preliminary data.</text>
</comment>
<organism evidence="1 2">
    <name type="scientific">Eumeta variegata</name>
    <name type="common">Bagworm moth</name>
    <name type="synonym">Eumeta japonica</name>
    <dbReference type="NCBI Taxonomy" id="151549"/>
    <lineage>
        <taxon>Eukaryota</taxon>
        <taxon>Metazoa</taxon>
        <taxon>Ecdysozoa</taxon>
        <taxon>Arthropoda</taxon>
        <taxon>Hexapoda</taxon>
        <taxon>Insecta</taxon>
        <taxon>Pterygota</taxon>
        <taxon>Neoptera</taxon>
        <taxon>Endopterygota</taxon>
        <taxon>Lepidoptera</taxon>
        <taxon>Glossata</taxon>
        <taxon>Ditrysia</taxon>
        <taxon>Tineoidea</taxon>
        <taxon>Psychidae</taxon>
        <taxon>Oiketicinae</taxon>
        <taxon>Eumeta</taxon>
    </lineage>
</organism>
<name>A0A4C1XWV2_EUMVA</name>
<keyword evidence="2" id="KW-1185">Reference proteome</keyword>
<proteinExistence type="predicted"/>
<gene>
    <name evidence="1" type="ORF">EVAR_50108_1</name>
</gene>
<dbReference type="Proteomes" id="UP000299102">
    <property type="component" value="Unassembled WGS sequence"/>
</dbReference>
<sequence>MESSTRAARARFTGLINPGRTIRFPGDEVLGIQASVKLYRSPNIQSAIPVCLVSMLLGMPRMATQQPHGVQLRAQEAAADSYVIVVKRF</sequence>